<comment type="caution">
    <text evidence="3">The sequence shown here is derived from an EMBL/GenBank/DDBJ whole genome shotgun (WGS) entry which is preliminary data.</text>
</comment>
<dbReference type="Proteomes" id="UP000198287">
    <property type="component" value="Unassembled WGS sequence"/>
</dbReference>
<dbReference type="InterPro" id="IPR016024">
    <property type="entry name" value="ARM-type_fold"/>
</dbReference>
<dbReference type="Gene3D" id="1.25.10.10">
    <property type="entry name" value="Leucine-rich Repeat Variant"/>
    <property type="match status" value="1"/>
</dbReference>
<evidence type="ECO:0000259" key="2">
    <source>
        <dbReference type="Pfam" id="PF22964"/>
    </source>
</evidence>
<protein>
    <submittedName>
        <fullName evidence="3">Protein zer-1</fullName>
    </submittedName>
</protein>
<dbReference type="OMA" id="WTESHIQ"/>
<dbReference type="InterPro" id="IPR051341">
    <property type="entry name" value="Zyg-11_UBL_adapter"/>
</dbReference>
<keyword evidence="1" id="KW-0833">Ubl conjugation pathway</keyword>
<dbReference type="AlphaFoldDB" id="A0A226DHD1"/>
<dbReference type="OrthoDB" id="5783533at2759"/>
<keyword evidence="4" id="KW-1185">Reference proteome</keyword>
<dbReference type="InterPro" id="IPR055142">
    <property type="entry name" value="ZER1-like_C"/>
</dbReference>
<dbReference type="EMBL" id="LNIX01000018">
    <property type="protein sequence ID" value="OXA44965.1"/>
    <property type="molecule type" value="Genomic_DNA"/>
</dbReference>
<feature type="domain" description="Protein zer-1 homolog-like C-terminal" evidence="2">
    <location>
        <begin position="121"/>
        <end position="382"/>
    </location>
</feature>
<dbReference type="GO" id="GO:0031462">
    <property type="term" value="C:Cul2-RING ubiquitin ligase complex"/>
    <property type="evidence" value="ECO:0007669"/>
    <property type="project" value="TreeGrafter"/>
</dbReference>
<sequence>MILEISGTNLAGDGVAQQVHGKGIAEWEDGGDAVAETVEKCCPYVLWSTLVFTDLLMMPLVGIASAKVIGGDKDELQIISAARVFIDRQEVLERILNDLFHLFRTEEGKYVSHCLRLILCAMERHPTEKHIQISGSASLFYIVKNNQSLGLNSPVHALKRRILDVIVRAMELHVSDSTMMRNGCLTICHFKIPHDVMFVYEKLVKVLLETLGVLVSPPPNNEDFNERIAIYLLNSLACQVEGEHKRLVGNLGAIHKMLGLIQNRLGRAECDDVMEIAWSTMWNVTDETPENCSKFLEHNGMALFLQCLNAFPDQPELLRNMMGLLGNVAEVPALRSHLMTTAFIKVFYELLNSRQDNIEVSYNSAGVLAHILSDGEEAWAVRGSVCESSFRIKDLVLSSQSVVHITLFSSPETA</sequence>
<organism evidence="3 4">
    <name type="scientific">Folsomia candida</name>
    <name type="common">Springtail</name>
    <dbReference type="NCBI Taxonomy" id="158441"/>
    <lineage>
        <taxon>Eukaryota</taxon>
        <taxon>Metazoa</taxon>
        <taxon>Ecdysozoa</taxon>
        <taxon>Arthropoda</taxon>
        <taxon>Hexapoda</taxon>
        <taxon>Collembola</taxon>
        <taxon>Entomobryomorpha</taxon>
        <taxon>Isotomoidea</taxon>
        <taxon>Isotomidae</taxon>
        <taxon>Proisotominae</taxon>
        <taxon>Folsomia</taxon>
    </lineage>
</organism>
<accession>A0A226DHD1</accession>
<dbReference type="Pfam" id="PF22964">
    <property type="entry name" value="ZER1-like_2nd"/>
    <property type="match status" value="1"/>
</dbReference>
<evidence type="ECO:0000313" key="3">
    <source>
        <dbReference type="EMBL" id="OXA44965.1"/>
    </source>
</evidence>
<dbReference type="InterPro" id="IPR011989">
    <property type="entry name" value="ARM-like"/>
</dbReference>
<evidence type="ECO:0000313" key="4">
    <source>
        <dbReference type="Proteomes" id="UP000198287"/>
    </source>
</evidence>
<dbReference type="SUPFAM" id="SSF48371">
    <property type="entry name" value="ARM repeat"/>
    <property type="match status" value="1"/>
</dbReference>
<gene>
    <name evidence="3" type="ORF">Fcan01_19968</name>
</gene>
<dbReference type="PANTHER" id="PTHR12904:SF23">
    <property type="entry name" value="PROTEIN ZER-1 HOMOLOG"/>
    <property type="match status" value="1"/>
</dbReference>
<proteinExistence type="predicted"/>
<reference evidence="3 4" key="1">
    <citation type="submission" date="2015-12" db="EMBL/GenBank/DDBJ databases">
        <title>The genome of Folsomia candida.</title>
        <authorList>
            <person name="Faddeeva A."/>
            <person name="Derks M.F."/>
            <person name="Anvar Y."/>
            <person name="Smit S."/>
            <person name="Van Straalen N."/>
            <person name="Roelofs D."/>
        </authorList>
    </citation>
    <scope>NUCLEOTIDE SEQUENCE [LARGE SCALE GENOMIC DNA]</scope>
    <source>
        <strain evidence="3 4">VU population</strain>
        <tissue evidence="3">Whole body</tissue>
    </source>
</reference>
<evidence type="ECO:0000256" key="1">
    <source>
        <dbReference type="ARBA" id="ARBA00022786"/>
    </source>
</evidence>
<dbReference type="PANTHER" id="PTHR12904">
    <property type="match status" value="1"/>
</dbReference>
<name>A0A226DHD1_FOLCA</name>